<evidence type="ECO:0000313" key="2">
    <source>
        <dbReference type="EMBL" id="MFC4592456.1"/>
    </source>
</evidence>
<organism evidence="2 3">
    <name type="scientific">Sphaerisporangium corydalis</name>
    <dbReference type="NCBI Taxonomy" id="1441875"/>
    <lineage>
        <taxon>Bacteria</taxon>
        <taxon>Bacillati</taxon>
        <taxon>Actinomycetota</taxon>
        <taxon>Actinomycetes</taxon>
        <taxon>Streptosporangiales</taxon>
        <taxon>Streptosporangiaceae</taxon>
        <taxon>Sphaerisporangium</taxon>
    </lineage>
</organism>
<gene>
    <name evidence="2" type="ORF">ACFO8L_40670</name>
</gene>
<sequence>MTPAQGFLDTSIPILRARIKPDELPDEMMISTTTEPSVGALVATGAHERAQRMKILHTPEAEFDPPAVRRHPRPRTRPTVDRRHQIPPPTRLRTADLMIA</sequence>
<keyword evidence="3" id="KW-1185">Reference proteome</keyword>
<feature type="region of interest" description="Disordered" evidence="1">
    <location>
        <begin position="57"/>
        <end position="100"/>
    </location>
</feature>
<dbReference type="RefSeq" id="WP_262845119.1">
    <property type="nucleotide sequence ID" value="NZ_JANZYP010000036.1"/>
</dbReference>
<protein>
    <submittedName>
        <fullName evidence="2">Uncharacterized protein</fullName>
    </submittedName>
</protein>
<dbReference type="EMBL" id="JBHSFN010000052">
    <property type="protein sequence ID" value="MFC4592456.1"/>
    <property type="molecule type" value="Genomic_DNA"/>
</dbReference>
<comment type="caution">
    <text evidence="2">The sequence shown here is derived from an EMBL/GenBank/DDBJ whole genome shotgun (WGS) entry which is preliminary data.</text>
</comment>
<accession>A0ABV9EVG9</accession>
<proteinExistence type="predicted"/>
<dbReference type="Proteomes" id="UP001595891">
    <property type="component" value="Unassembled WGS sequence"/>
</dbReference>
<name>A0ABV9EVG9_9ACTN</name>
<reference evidence="3" key="1">
    <citation type="journal article" date="2019" name="Int. J. Syst. Evol. Microbiol.">
        <title>The Global Catalogue of Microorganisms (GCM) 10K type strain sequencing project: providing services to taxonomists for standard genome sequencing and annotation.</title>
        <authorList>
            <consortium name="The Broad Institute Genomics Platform"/>
            <consortium name="The Broad Institute Genome Sequencing Center for Infectious Disease"/>
            <person name="Wu L."/>
            <person name="Ma J."/>
        </authorList>
    </citation>
    <scope>NUCLEOTIDE SEQUENCE [LARGE SCALE GENOMIC DNA]</scope>
    <source>
        <strain evidence="3">CCUG 49560</strain>
    </source>
</reference>
<evidence type="ECO:0000256" key="1">
    <source>
        <dbReference type="SAM" id="MobiDB-lite"/>
    </source>
</evidence>
<evidence type="ECO:0000313" key="3">
    <source>
        <dbReference type="Proteomes" id="UP001595891"/>
    </source>
</evidence>